<proteinExistence type="inferred from homology"/>
<keyword evidence="5 6" id="KW-0472">Membrane</keyword>
<sequence length="821" mass="92748">MQTQNNIKHGTVSAAVKNAASKIAPLWSLENFVAVNPYLGMADQKFSKVMQQLNITANAKATLPISFYLEALNQARITNDDIQEALKRNHSNLTVNEFIQALIEDDIENDQSFRVKSISELCSELEEKDWKRFMIDRISQWAASYFDNDQAIWNTQDKSDSIFQSWKKEAEVDRSTELMGLKGFRSLIKELPNNYLELNELLINKLNIHDESLDLYLHSILMSLGGWAGFTSRIDWDANLAGDQESHATEELLAILLSWEYAFYKIKYSKELEKEWLNDKVKMSLLANDSDQSKALAYQLIMQDAFDIANQRQIISKFENQKIDNDVKETKKAQAIFCIDVRSELFRRNLEAADSGIETMGFAGFFAFPVKFLQLGHNEASNQCPVLLNTTHTIKERTNNSQNDLNAIKSRTLKQHVSRAWHSFKLGAISCFSFVGPVGLSYLPKLFTDSFGLSRPFPHPNEDGINKKLNHIKRVDLNFTDVEGNTYGISDEDQLSMAESTLRAMSLTEDFARTVMIVGHGSSTVNNPHATGLDCGACGGNTGEANAKVAAAVLNQPKVRARLNEKGIHIPSETYFIACQHDTTTDEVTIYNEELIPASHHAEIEEIKHALKVAAKSSRKERASRMNIEALDLDFKVLSRSKDWSQVRPEWGLAGCSSFIVAPRKRTQNLDFGAKAFLHSYDWHKDTEFGVLELIMTAPMVVTSWINLQYYASTVDNKVFGAGNKTLHNVVGGLGVLEGFGGDLRVGLPWQSVHDGTQYQHEPQRLNVVIEAPIDEMSKILEKHQSIRDLCDNEWIYLFAMNEEGKVAYQYTGDLEWKIIK</sequence>
<evidence type="ECO:0000256" key="4">
    <source>
        <dbReference type="ARBA" id="ARBA00022833"/>
    </source>
</evidence>
<keyword evidence="1 6" id="KW-0813">Transport</keyword>
<dbReference type="PANTHER" id="PTHR38344:SF1">
    <property type="entry name" value="INORGANIC CARBON TRANSPORTER SUBUNIT DABA-RELATED"/>
    <property type="match status" value="1"/>
</dbReference>
<comment type="function">
    <text evidence="6">Part of an energy-coupled inorganic carbon pump.</text>
</comment>
<accession>A0AA51X3A5</accession>
<dbReference type="GO" id="GO:0008270">
    <property type="term" value="F:zinc ion binding"/>
    <property type="evidence" value="ECO:0007669"/>
    <property type="project" value="UniProtKB-UniRule"/>
</dbReference>
<keyword evidence="2 6" id="KW-1003">Cell membrane</keyword>
<reference evidence="7" key="1">
    <citation type="submission" date="2023-08" db="EMBL/GenBank/DDBJ databases">
        <title>Comparative genomics and taxonomic characterization of three novel marine species of genus Marivirga.</title>
        <authorList>
            <person name="Muhammad N."/>
            <person name="Kim S.-G."/>
        </authorList>
    </citation>
    <scope>NUCLEOTIDE SEQUENCE</scope>
    <source>
        <strain evidence="7">BKB1-2</strain>
    </source>
</reference>
<gene>
    <name evidence="6" type="primary">dabA</name>
    <name evidence="7" type="ORF">QYS47_32230</name>
</gene>
<evidence type="ECO:0000256" key="3">
    <source>
        <dbReference type="ARBA" id="ARBA00022723"/>
    </source>
</evidence>
<dbReference type="KEGG" id="marp:QYS47_32230"/>
<comment type="similarity">
    <text evidence="6">Belongs to the inorganic carbon transporter (TC 9.A.2) DabA family.</text>
</comment>
<dbReference type="EMBL" id="CP129968">
    <property type="protein sequence ID" value="WNB16912.1"/>
    <property type="molecule type" value="Genomic_DNA"/>
</dbReference>
<organism evidence="7">
    <name type="scientific">Marivirga arenosa</name>
    <dbReference type="NCBI Taxonomy" id="3059076"/>
    <lineage>
        <taxon>Bacteria</taxon>
        <taxon>Pseudomonadati</taxon>
        <taxon>Bacteroidota</taxon>
        <taxon>Cytophagia</taxon>
        <taxon>Cytophagales</taxon>
        <taxon>Marivirgaceae</taxon>
        <taxon>Marivirga</taxon>
    </lineage>
</organism>
<evidence type="ECO:0000256" key="1">
    <source>
        <dbReference type="ARBA" id="ARBA00022448"/>
    </source>
</evidence>
<feature type="binding site" evidence="6">
    <location>
        <position position="340"/>
    </location>
    <ligand>
        <name>Zn(2+)</name>
        <dbReference type="ChEBI" id="CHEBI:29105"/>
    </ligand>
</feature>
<evidence type="ECO:0000313" key="7">
    <source>
        <dbReference type="EMBL" id="WNB16912.1"/>
    </source>
</evidence>
<keyword evidence="3 6" id="KW-0479">Metal-binding</keyword>
<feature type="binding site" evidence="6">
    <location>
        <position position="535"/>
    </location>
    <ligand>
        <name>Zn(2+)</name>
        <dbReference type="ChEBI" id="CHEBI:29105"/>
    </ligand>
</feature>
<dbReference type="Pfam" id="PF10070">
    <property type="entry name" value="DabA"/>
    <property type="match status" value="1"/>
</dbReference>
<feature type="binding site" evidence="6">
    <location>
        <position position="338"/>
    </location>
    <ligand>
        <name>Zn(2+)</name>
        <dbReference type="ChEBI" id="CHEBI:29105"/>
    </ligand>
</feature>
<dbReference type="Proteomes" id="UP001232019">
    <property type="component" value="Chromosome"/>
</dbReference>
<feature type="binding site" evidence="6">
    <location>
        <position position="520"/>
    </location>
    <ligand>
        <name>Zn(2+)</name>
        <dbReference type="ChEBI" id="CHEBI:29105"/>
    </ligand>
</feature>
<keyword evidence="4 6" id="KW-0862">Zinc</keyword>
<dbReference type="HAMAP" id="MF_01871">
    <property type="entry name" value="DabA"/>
    <property type="match status" value="1"/>
</dbReference>
<evidence type="ECO:0000256" key="2">
    <source>
        <dbReference type="ARBA" id="ARBA00022475"/>
    </source>
</evidence>
<comment type="subunit">
    <text evidence="6">Forms a complex with DabB.</text>
</comment>
<dbReference type="GO" id="GO:0005886">
    <property type="term" value="C:plasma membrane"/>
    <property type="evidence" value="ECO:0007669"/>
    <property type="project" value="UniProtKB-SubCell"/>
</dbReference>
<evidence type="ECO:0000256" key="6">
    <source>
        <dbReference type="HAMAP-Rule" id="MF_01871"/>
    </source>
</evidence>
<dbReference type="PANTHER" id="PTHR38344">
    <property type="entry name" value="UPF0753 PROTEIN AQ_863"/>
    <property type="match status" value="1"/>
</dbReference>
<dbReference type="RefSeq" id="WP_322345895.1">
    <property type="nucleotide sequence ID" value="NZ_CP129968.2"/>
</dbReference>
<comment type="subcellular location">
    <subcellularLocation>
        <location evidence="6">Cell membrane</location>
        <topology evidence="6">Peripheral membrane protein</topology>
    </subcellularLocation>
</comment>
<dbReference type="InterPro" id="IPR018752">
    <property type="entry name" value="DabA"/>
</dbReference>
<evidence type="ECO:0000256" key="5">
    <source>
        <dbReference type="ARBA" id="ARBA00023136"/>
    </source>
</evidence>
<protein>
    <recommendedName>
        <fullName evidence="6">Probable inorganic carbon transporter subunit DabA</fullName>
    </recommendedName>
</protein>
<comment type="cofactor">
    <cofactor evidence="6">
        <name>Zn(2+)</name>
        <dbReference type="ChEBI" id="CHEBI:29105"/>
    </cofactor>
</comment>
<dbReference type="AlphaFoldDB" id="A0AA51X3A5"/>
<name>A0AA51X3A5_9BACT</name>